<evidence type="ECO:0008006" key="3">
    <source>
        <dbReference type="Google" id="ProtNLM"/>
    </source>
</evidence>
<gene>
    <name evidence="1" type="ORF">DB32_006648</name>
</gene>
<organism evidence="1 2">
    <name type="scientific">Sandaracinus amylolyticus</name>
    <dbReference type="NCBI Taxonomy" id="927083"/>
    <lineage>
        <taxon>Bacteria</taxon>
        <taxon>Pseudomonadati</taxon>
        <taxon>Myxococcota</taxon>
        <taxon>Polyangia</taxon>
        <taxon>Polyangiales</taxon>
        <taxon>Sandaracinaceae</taxon>
        <taxon>Sandaracinus</taxon>
    </lineage>
</organism>
<proteinExistence type="predicted"/>
<dbReference type="EMBL" id="CP011125">
    <property type="protein sequence ID" value="AKF09499.1"/>
    <property type="molecule type" value="Genomic_DNA"/>
</dbReference>
<sequence>MLALSSVGCRRRSDPYTEVPRVDARRLRNLHHVASRALACPAAALQARQLTDRVWQVSGCGHLREFAIIGRGAGRYRGARWVAMQTIAERASSEMACPPQSLTIAAPVETERMVAGCGRSASYAVVCGEVDCAWVMSGRAGAWAEPAAAQVVVVAQPTASVAPEVDSALRGAIEAQRAAILACSGGVAPVAVVTRWGADGAVNVGLGAPHAGSAIEQCARAALGTLQVTTGAPGELIHVVQ</sequence>
<name>A0A0F6SGY4_9BACT</name>
<keyword evidence="2" id="KW-1185">Reference proteome</keyword>
<dbReference type="AlphaFoldDB" id="A0A0F6SGY4"/>
<protein>
    <recommendedName>
        <fullName evidence="3">Adenosylcobinamide amidohydrolase</fullName>
    </recommendedName>
</protein>
<dbReference type="KEGG" id="samy:DB32_006648"/>
<evidence type="ECO:0000313" key="1">
    <source>
        <dbReference type="EMBL" id="AKF09499.1"/>
    </source>
</evidence>
<evidence type="ECO:0000313" key="2">
    <source>
        <dbReference type="Proteomes" id="UP000034883"/>
    </source>
</evidence>
<reference evidence="1 2" key="1">
    <citation type="submission" date="2015-03" db="EMBL/GenBank/DDBJ databases">
        <title>Genome assembly of Sandaracinus amylolyticus DSM 53668.</title>
        <authorList>
            <person name="Sharma G."/>
            <person name="Subramanian S."/>
        </authorList>
    </citation>
    <scope>NUCLEOTIDE SEQUENCE [LARGE SCALE GENOMIC DNA]</scope>
    <source>
        <strain evidence="1 2">DSM 53668</strain>
    </source>
</reference>
<dbReference type="Proteomes" id="UP000034883">
    <property type="component" value="Chromosome"/>
</dbReference>
<accession>A0A0F6SGY4</accession>